<evidence type="ECO:0000256" key="1">
    <source>
        <dbReference type="SAM" id="MobiDB-lite"/>
    </source>
</evidence>
<reference evidence="2" key="1">
    <citation type="journal article" date="2022" name="bioRxiv">
        <title>Sequencing and chromosome-scale assembly of the giantPleurodeles waltlgenome.</title>
        <authorList>
            <person name="Brown T."/>
            <person name="Elewa A."/>
            <person name="Iarovenko S."/>
            <person name="Subramanian E."/>
            <person name="Araus A.J."/>
            <person name="Petzold A."/>
            <person name="Susuki M."/>
            <person name="Suzuki K.-i.T."/>
            <person name="Hayashi T."/>
            <person name="Toyoda A."/>
            <person name="Oliveira C."/>
            <person name="Osipova E."/>
            <person name="Leigh N.D."/>
            <person name="Simon A."/>
            <person name="Yun M.H."/>
        </authorList>
    </citation>
    <scope>NUCLEOTIDE SEQUENCE</scope>
    <source>
        <strain evidence="2">20211129_DDA</strain>
        <tissue evidence="2">Liver</tissue>
    </source>
</reference>
<dbReference type="EMBL" id="JANPWB010000010">
    <property type="protein sequence ID" value="KAJ1142245.1"/>
    <property type="molecule type" value="Genomic_DNA"/>
</dbReference>
<dbReference type="Proteomes" id="UP001066276">
    <property type="component" value="Chromosome 6"/>
</dbReference>
<accession>A0AAV7QQ99</accession>
<sequence>MTAVASGAAYRLAAGVGRWPPKYFAGPGTTGAEPTTRKRQDLRQDQRIEKPVLHRPSESLRPAHEQRFPRRVASLGMSGPRTAHQLDGFEDGGDEGLLGARRFVNSSRVASLGGSGLRTAKSVGSLLLYRRVIWRYRPLNLALCLGISGRWRDPLFSRALGGPPTRLSVIEKRLVGWRRCHRLAPL</sequence>
<protein>
    <submittedName>
        <fullName evidence="2">Uncharacterized protein</fullName>
    </submittedName>
</protein>
<proteinExistence type="predicted"/>
<feature type="compositionally biased region" description="Low complexity" evidence="1">
    <location>
        <begin position="25"/>
        <end position="34"/>
    </location>
</feature>
<comment type="caution">
    <text evidence="2">The sequence shown here is derived from an EMBL/GenBank/DDBJ whole genome shotgun (WGS) entry which is preliminary data.</text>
</comment>
<keyword evidence="3" id="KW-1185">Reference proteome</keyword>
<evidence type="ECO:0000313" key="3">
    <source>
        <dbReference type="Proteomes" id="UP001066276"/>
    </source>
</evidence>
<organism evidence="2 3">
    <name type="scientific">Pleurodeles waltl</name>
    <name type="common">Iberian ribbed newt</name>
    <dbReference type="NCBI Taxonomy" id="8319"/>
    <lineage>
        <taxon>Eukaryota</taxon>
        <taxon>Metazoa</taxon>
        <taxon>Chordata</taxon>
        <taxon>Craniata</taxon>
        <taxon>Vertebrata</taxon>
        <taxon>Euteleostomi</taxon>
        <taxon>Amphibia</taxon>
        <taxon>Batrachia</taxon>
        <taxon>Caudata</taxon>
        <taxon>Salamandroidea</taxon>
        <taxon>Salamandridae</taxon>
        <taxon>Pleurodelinae</taxon>
        <taxon>Pleurodeles</taxon>
    </lineage>
</organism>
<name>A0AAV7QQ99_PLEWA</name>
<evidence type="ECO:0000313" key="2">
    <source>
        <dbReference type="EMBL" id="KAJ1142245.1"/>
    </source>
</evidence>
<dbReference type="AlphaFoldDB" id="A0AAV7QQ99"/>
<feature type="region of interest" description="Disordered" evidence="1">
    <location>
        <begin position="21"/>
        <end position="42"/>
    </location>
</feature>
<gene>
    <name evidence="2" type="ORF">NDU88_008572</name>
</gene>